<dbReference type="Pfam" id="PF00910">
    <property type="entry name" value="RNA_helicase"/>
    <property type="match status" value="1"/>
</dbReference>
<evidence type="ECO:0000256" key="9">
    <source>
        <dbReference type="ARBA" id="ARBA00022953"/>
    </source>
</evidence>
<keyword evidence="10" id="KW-0812">Transmembrane</keyword>
<keyword evidence="1" id="KW-0696">RNA-directed RNA polymerase</keyword>
<evidence type="ECO:0000256" key="5">
    <source>
        <dbReference type="ARBA" id="ARBA00022741"/>
    </source>
</evidence>
<name>A0A6M9BMK3_9VIRU</name>
<reference evidence="13" key="1">
    <citation type="submission" date="2019-12" db="EMBL/GenBank/DDBJ databases">
        <title>Viral genomes from plants on the riverside of the ancient canal in Zhenjiang city, China.</title>
        <authorList>
            <person name="Lu X."/>
            <person name="Yang X.S."/>
            <person name="Zhang W."/>
        </authorList>
    </citation>
    <scope>NUCLEOTIDE SEQUENCE</scope>
    <source>
        <strain evidence="13">Pt151-pic-8</strain>
    </source>
</reference>
<feature type="transmembrane region" description="Helical" evidence="10">
    <location>
        <begin position="1210"/>
        <end position="1235"/>
    </location>
</feature>
<dbReference type="GO" id="GO:0003968">
    <property type="term" value="F:RNA-directed RNA polymerase activity"/>
    <property type="evidence" value="ECO:0007669"/>
    <property type="project" value="UniProtKB-KW"/>
</dbReference>
<dbReference type="GO" id="GO:0003724">
    <property type="term" value="F:RNA helicase activity"/>
    <property type="evidence" value="ECO:0007669"/>
    <property type="project" value="InterPro"/>
</dbReference>
<feature type="domain" description="RdRp catalytic" evidence="11">
    <location>
        <begin position="1795"/>
        <end position="1922"/>
    </location>
</feature>
<keyword evidence="3" id="KW-0808">Transferase</keyword>
<dbReference type="InterPro" id="IPR001205">
    <property type="entry name" value="RNA-dir_pol_C"/>
</dbReference>
<evidence type="ECO:0000256" key="2">
    <source>
        <dbReference type="ARBA" id="ARBA00022670"/>
    </source>
</evidence>
<evidence type="ECO:0000313" key="13">
    <source>
        <dbReference type="EMBL" id="QKK82981.1"/>
    </source>
</evidence>
<keyword evidence="6" id="KW-0378">Hydrolase</keyword>
<dbReference type="PROSITE" id="PS50507">
    <property type="entry name" value="RDRP_SSRNA_POS"/>
    <property type="match status" value="1"/>
</dbReference>
<feature type="domain" description="SF3 helicase" evidence="12">
    <location>
        <begin position="839"/>
        <end position="1018"/>
    </location>
</feature>
<dbReference type="Pfam" id="PF00680">
    <property type="entry name" value="RdRP_1"/>
    <property type="match status" value="1"/>
</dbReference>
<proteinExistence type="predicted"/>
<keyword evidence="10" id="KW-0472">Membrane</keyword>
<dbReference type="GO" id="GO:0008234">
    <property type="term" value="F:cysteine-type peptidase activity"/>
    <property type="evidence" value="ECO:0007669"/>
    <property type="project" value="UniProtKB-KW"/>
</dbReference>
<dbReference type="PRINTS" id="PR00918">
    <property type="entry name" value="CALICVIRUSNS"/>
</dbReference>
<evidence type="ECO:0000256" key="10">
    <source>
        <dbReference type="SAM" id="Phobius"/>
    </source>
</evidence>
<dbReference type="InterPro" id="IPR009003">
    <property type="entry name" value="Peptidase_S1_PA"/>
</dbReference>
<keyword evidence="4" id="KW-0548">Nucleotidyltransferase</keyword>
<dbReference type="SUPFAM" id="SSF56672">
    <property type="entry name" value="DNA/RNA polymerases"/>
    <property type="match status" value="1"/>
</dbReference>
<keyword evidence="7" id="KW-0788">Thiol protease</keyword>
<keyword evidence="9" id="KW-0693">Viral RNA replication</keyword>
<dbReference type="InterPro" id="IPR007094">
    <property type="entry name" value="RNA-dir_pol_PSvirus"/>
</dbReference>
<dbReference type="GO" id="GO:0003723">
    <property type="term" value="F:RNA binding"/>
    <property type="evidence" value="ECO:0007669"/>
    <property type="project" value="InterPro"/>
</dbReference>
<dbReference type="SUPFAM" id="SSF50494">
    <property type="entry name" value="Trypsin-like serine proteases"/>
    <property type="match status" value="1"/>
</dbReference>
<evidence type="ECO:0000256" key="3">
    <source>
        <dbReference type="ARBA" id="ARBA00022679"/>
    </source>
</evidence>
<evidence type="ECO:0000256" key="1">
    <source>
        <dbReference type="ARBA" id="ARBA00022484"/>
    </source>
</evidence>
<sequence length="2091" mass="239014">MNSALKIFMFCVLVHPALFPASVVIAETVACGAQHTSFGWKGDVGETSDFSTRLLVDKDRHTHTHTLSHSSNFGKNNKKNCVGLEFNATVTGNLSNFCEVDHLEQRFGSGNYDFIIILPSNYSNLTSGIAFNYSTPMKNIRNAVHYNVTFYRCKQPYQNCVLQKIDYFSSEKLVTFDKWLIYEGLRQIVLDFRVKVQSIIKNWGFFFCIFTAWICISCMVYDLFRLKRLVYRKLAREDSELHVRYYNEVFSNNHSEFPMPTLAYMRRARVRPVRAVYTHFSFSNNRRLGVRLTLEYYDLDEPNEIFSFFSPILVNKSDCNKYLQLWLELRIKSRKSAKGVYGDPRFQQDSDGFEQLYSERIEIQGLEELFGIKKSLEGDFVKSVCTFLYYWIRLKSTMDRTVTFMVFVDSLFPLAKSMGLESSLYGVKNKLKDYFFIRQFLGSDSDSLLSKMSEDSFDFSSDYDSDDEFETIYNYPVEKLKEFFEKSSERKLARYRDFARKKAIKEVDSAEKEISIDGYSALSICNEERAKNGKQPITCKDFSFVRLGEQWFHGSLSLSDMPCAIEYTGNPGENHSSIRNKIAQLILDKSTIVKTRKDYMSRLNEKLMAQGKKPLSSSDIVFTQEGDKWRANYTRAVADVDESYAEKLTVDGISKGECRQLLARLLLQKEYGLVELDFGPTDVANAIRSALNSSALSSAMKLISFVFLTIFVAKKGEFDCKLFTDWIAAKSQPEVLVAVGNKVLDEIVILFTCAQEFYQTRDWRVFLRNENEIIKFMKDSLELTETWKSFPLMEVAPDTIADFLKKVEDQIKKGIELSSVVKLSAREPFHKGVLSLRQLRLEIIAASRTCNSRTAPFSVMIFGPPKIGKSSIIDILTAQFRVSNPKKMIMPESPDLAPDGVYTRTLKEPYWSGWQSWFWCTLFDDLGQTNPRVPEFALEINELIQVNNNVNFFPPMASVEQKGVVFVAPQLLIATTNNKGLNAYHAVTCPSAVLRRLPFIITPKVKPEFLGPDGGLDGATVNGRSDVWTFDVEEVQLRGPSSVLYNTIKSDIEIDELCAWFIEAAKHHFEGQKNVGDFKNKLLKEGLCEHGVLKCVCKQCVVQQHIQSYDIYSYVWAFFVASWLFMFLLLLSLYRKVYNTCENTDASSERIRILTDQAFQILAEPGYFLYRSLCGCYRKIYSIFTRRFLDIRSQIVEQMRLCSGQVAAQYIYRGLPVFMAIVSVLIGSLVVVQFFRVLEKHRSDKIKVNAPVGEKPIEPLVHLENPYVKGKIKTFPELMGPSALTSKPEDMMRILEDAVGIAQSSRGTMIRALNVFGRYWLLPKHWFLNQFSSLDGSEKLTITYSKTLTSPMPTRISCFIDSSCVYQCPGDDFVVVRMACAPGKNLIPWIMDCSNGVLPFHGDMVLSHPVDGIKVKDMGRVSFVKQPMLKLAICDALPSETQFNTLFSEVTGFENGDCGSVLISQRNGILGIVGFHVASVSEGLLVQKDCNTLSLCLPKAWLNEIYVRDKNCVVQSNSDIGRGHISVKISPLHHKCPLNFEGLGDKETSILPIGSINVPRQDFRTCVTDNIFAPFWRLKGYITNKLAPKLEFKWMPKRNFLMNATVLKDTIPLRLLNKAKEHFINRAQNMVPREEIDKVTVIDEETNLYGIPNNNFINCMDFTTGAGFPYNKPKYKILSPCEREGFPMGTYKLTTELRNVISEDENKLEQGLRPNFVFNASLKDEPISDKKLKEGKIRIFQALNFSGLFLLRKYFLSFVALFQTWNFAFENAIGIDHNSPDWDKIYVYLRVDPEWKAFCGDYSNYDQRMGAQLLECAWEIVIYFCLLSVRYPLNCSRILYGLVTECVYLCINFFGDLLMINGTNPSGHALTVVINSIANSIYLRVAWLVIFGDLQEFTENVRVIVYGDDNVVSVSPAYQNRFNLVTVSEALSQFGVVYGDAAKTGVLQPFSPWEEITFLKRRFVVDEEEGIVKSPIERSSIDKMLLIGIDNRKVPSEERMVNLLRSSLDEYFQYGENSYNKHFDDVMECVREYSLSQWIPGKKFPAYCDQLEARRAKKSRIGVLDDVMNQRSTRMNSYQEGVFRGADACPL</sequence>
<dbReference type="EMBL" id="MN832472">
    <property type="protein sequence ID" value="QKK82981.1"/>
    <property type="molecule type" value="Genomic_RNA"/>
</dbReference>
<accession>A0A6M9BMK3</accession>
<keyword evidence="10" id="KW-1133">Transmembrane helix</keyword>
<evidence type="ECO:0000256" key="7">
    <source>
        <dbReference type="ARBA" id="ARBA00022807"/>
    </source>
</evidence>
<feature type="transmembrane region" description="Helical" evidence="10">
    <location>
        <begin position="1111"/>
        <end position="1134"/>
    </location>
</feature>
<dbReference type="InterPro" id="IPR043502">
    <property type="entry name" value="DNA/RNA_pol_sf"/>
</dbReference>
<dbReference type="GO" id="GO:0006508">
    <property type="term" value="P:proteolysis"/>
    <property type="evidence" value="ECO:0007669"/>
    <property type="project" value="UniProtKB-KW"/>
</dbReference>
<evidence type="ECO:0000256" key="8">
    <source>
        <dbReference type="ARBA" id="ARBA00022840"/>
    </source>
</evidence>
<keyword evidence="2" id="KW-0645">Protease</keyword>
<feature type="transmembrane region" description="Helical" evidence="10">
    <location>
        <begin position="203"/>
        <end position="224"/>
    </location>
</feature>
<dbReference type="GO" id="GO:0005524">
    <property type="term" value="F:ATP binding"/>
    <property type="evidence" value="ECO:0007669"/>
    <property type="project" value="UniProtKB-KW"/>
</dbReference>
<dbReference type="InterPro" id="IPR000605">
    <property type="entry name" value="Helicase_SF3_ssDNA/RNA_vir"/>
</dbReference>
<keyword evidence="8" id="KW-0067">ATP-binding</keyword>
<dbReference type="Gene3D" id="3.30.70.270">
    <property type="match status" value="1"/>
</dbReference>
<dbReference type="PROSITE" id="PS51218">
    <property type="entry name" value="SF3_HELICASE_2"/>
    <property type="match status" value="1"/>
</dbReference>
<dbReference type="CDD" id="cd23195">
    <property type="entry name" value="Marnaviridae_RdRp"/>
    <property type="match status" value="1"/>
</dbReference>
<keyword evidence="5" id="KW-0547">Nucleotide-binding</keyword>
<evidence type="ECO:0000259" key="12">
    <source>
        <dbReference type="PROSITE" id="PS51218"/>
    </source>
</evidence>
<evidence type="ECO:0000259" key="11">
    <source>
        <dbReference type="PROSITE" id="PS50507"/>
    </source>
</evidence>
<evidence type="ECO:0000256" key="4">
    <source>
        <dbReference type="ARBA" id="ARBA00022695"/>
    </source>
</evidence>
<protein>
    <recommendedName>
        <fullName evidence="14">Genome polyprotein</fullName>
    </recommendedName>
</protein>
<evidence type="ECO:0008006" key="14">
    <source>
        <dbReference type="Google" id="ProtNLM"/>
    </source>
</evidence>
<dbReference type="GO" id="GO:0006351">
    <property type="term" value="P:DNA-templated transcription"/>
    <property type="evidence" value="ECO:0007669"/>
    <property type="project" value="InterPro"/>
</dbReference>
<dbReference type="InterPro" id="IPR004004">
    <property type="entry name" value="Helic/Pol/Pept_Calicivir-typ"/>
</dbReference>
<evidence type="ECO:0000256" key="6">
    <source>
        <dbReference type="ARBA" id="ARBA00022801"/>
    </source>
</evidence>
<dbReference type="InterPro" id="IPR043128">
    <property type="entry name" value="Rev_trsase/Diguanyl_cyclase"/>
</dbReference>
<dbReference type="GO" id="GO:0039694">
    <property type="term" value="P:viral RNA genome replication"/>
    <property type="evidence" value="ECO:0007669"/>
    <property type="project" value="InterPro"/>
</dbReference>
<dbReference type="InterPro" id="IPR014759">
    <property type="entry name" value="Helicase_SF3_ssRNA_vir"/>
</dbReference>
<organism evidence="13">
    <name type="scientific">Lactuca sativa picorna-like virus</name>
    <dbReference type="NCBI Taxonomy" id="2739853"/>
    <lineage>
        <taxon>Viruses</taxon>
        <taxon>Riboviria</taxon>
        <taxon>Orthornavirae</taxon>
        <taxon>Pisuviricota</taxon>
        <taxon>Pisoniviricetes</taxon>
        <taxon>Picornavirales</taxon>
    </lineage>
</organism>